<feature type="compositionally biased region" description="Basic and acidic residues" evidence="1">
    <location>
        <begin position="19"/>
        <end position="32"/>
    </location>
</feature>
<feature type="region of interest" description="Disordered" evidence="1">
    <location>
        <begin position="1"/>
        <end position="49"/>
    </location>
</feature>
<evidence type="ECO:0000256" key="1">
    <source>
        <dbReference type="SAM" id="MobiDB-lite"/>
    </source>
</evidence>
<accession>A0ABQ9UEL4</accession>
<reference evidence="2 3" key="1">
    <citation type="submission" date="2023-05" db="EMBL/GenBank/DDBJ databases">
        <title>B98-5 Cell Line De Novo Hybrid Assembly: An Optical Mapping Approach.</title>
        <authorList>
            <person name="Kananen K."/>
            <person name="Auerbach J.A."/>
            <person name="Kautto E."/>
            <person name="Blachly J.S."/>
        </authorList>
    </citation>
    <scope>NUCLEOTIDE SEQUENCE [LARGE SCALE GENOMIC DNA]</scope>
    <source>
        <strain evidence="2">B95-8</strain>
        <tissue evidence="2">Cell line</tissue>
    </source>
</reference>
<organism evidence="2 3">
    <name type="scientific">Saguinus oedipus</name>
    <name type="common">Cotton-top tamarin</name>
    <name type="synonym">Oedipomidas oedipus</name>
    <dbReference type="NCBI Taxonomy" id="9490"/>
    <lineage>
        <taxon>Eukaryota</taxon>
        <taxon>Metazoa</taxon>
        <taxon>Chordata</taxon>
        <taxon>Craniata</taxon>
        <taxon>Vertebrata</taxon>
        <taxon>Euteleostomi</taxon>
        <taxon>Mammalia</taxon>
        <taxon>Eutheria</taxon>
        <taxon>Euarchontoglires</taxon>
        <taxon>Primates</taxon>
        <taxon>Haplorrhini</taxon>
        <taxon>Platyrrhini</taxon>
        <taxon>Cebidae</taxon>
        <taxon>Callitrichinae</taxon>
        <taxon>Saguinus</taxon>
    </lineage>
</organism>
<dbReference type="EMBL" id="JASSZA010000013">
    <property type="protein sequence ID" value="KAK2095190.1"/>
    <property type="molecule type" value="Genomic_DNA"/>
</dbReference>
<feature type="compositionally biased region" description="Pro residues" evidence="1">
    <location>
        <begin position="36"/>
        <end position="46"/>
    </location>
</feature>
<feature type="region of interest" description="Disordered" evidence="1">
    <location>
        <begin position="129"/>
        <end position="156"/>
    </location>
</feature>
<sequence length="156" mass="16348">MKSLEQDALRAQMVLSRSQEGRGTRGPLERLAEAPSPAPTPSPTPVEGPCIWEVGGSACRMGRFRHPLLVPPDLGPQTSTSPGRLVRSRVSSPEPGCPQLTAPLSLTPGPQEEDGEVALVLLGRPSPSAVGPEDVALCSSRRPVRPGRRGLGPVPS</sequence>
<dbReference type="Proteomes" id="UP001266305">
    <property type="component" value="Unassembled WGS sequence"/>
</dbReference>
<name>A0ABQ9UEL4_SAGOE</name>
<evidence type="ECO:0000313" key="2">
    <source>
        <dbReference type="EMBL" id="KAK2095190.1"/>
    </source>
</evidence>
<gene>
    <name evidence="2" type="ORF">P7K49_026606</name>
</gene>
<protein>
    <submittedName>
        <fullName evidence="2">Uncharacterized protein</fullName>
    </submittedName>
</protein>
<feature type="region of interest" description="Disordered" evidence="1">
    <location>
        <begin position="69"/>
        <end position="111"/>
    </location>
</feature>
<comment type="caution">
    <text evidence="2">The sequence shown here is derived from an EMBL/GenBank/DDBJ whole genome shotgun (WGS) entry which is preliminary data.</text>
</comment>
<evidence type="ECO:0000313" key="3">
    <source>
        <dbReference type="Proteomes" id="UP001266305"/>
    </source>
</evidence>
<proteinExistence type="predicted"/>
<keyword evidence="3" id="KW-1185">Reference proteome</keyword>